<dbReference type="Pfam" id="PF10419">
    <property type="entry name" value="TFIIIC_sub6"/>
    <property type="match status" value="1"/>
</dbReference>
<accession>A0AA39X8S4</accession>
<feature type="compositionally biased region" description="Basic and acidic residues" evidence="1">
    <location>
        <begin position="183"/>
        <end position="192"/>
    </location>
</feature>
<evidence type="ECO:0000256" key="1">
    <source>
        <dbReference type="SAM" id="MobiDB-lite"/>
    </source>
</evidence>
<name>A0AA39X8S4_9PEZI</name>
<proteinExistence type="predicted"/>
<sequence>MGDSNMIEEIQILDLHSKEPIVSYRNHVFRGSWAENIGTEMIFTPHDDEAHLPALRHLSQNIDLLAASASRINFKEITLVPKEEAGMPEMEPTKDSYNKEEEIPERYKHNGGYTCTLRGETDEVTIQPLETTQNKLLVDDAEEERRRKKVQSDYARNLKWRARNKGSMVEDPRRKRQKPTTSPERRRTAGTR</sequence>
<gene>
    <name evidence="3" type="ORF">B0T17DRAFT_615202</name>
</gene>
<protein>
    <submittedName>
        <fullName evidence="3">TFIIIC subunit-domain-containing protein</fullName>
    </submittedName>
</protein>
<reference evidence="3" key="1">
    <citation type="submission" date="2023-06" db="EMBL/GenBank/DDBJ databases">
        <title>Genome-scale phylogeny and comparative genomics of the fungal order Sordariales.</title>
        <authorList>
            <consortium name="Lawrence Berkeley National Laboratory"/>
            <person name="Hensen N."/>
            <person name="Bonometti L."/>
            <person name="Westerberg I."/>
            <person name="Brannstrom I.O."/>
            <person name="Guillou S."/>
            <person name="Cros-Aarteil S."/>
            <person name="Calhoun S."/>
            <person name="Haridas S."/>
            <person name="Kuo A."/>
            <person name="Mondo S."/>
            <person name="Pangilinan J."/>
            <person name="Riley R."/>
            <person name="LaButti K."/>
            <person name="Andreopoulos B."/>
            <person name="Lipzen A."/>
            <person name="Chen C."/>
            <person name="Yanf M."/>
            <person name="Daum C."/>
            <person name="Ng V."/>
            <person name="Clum A."/>
            <person name="Steindorff A."/>
            <person name="Ohm R."/>
            <person name="Martin F."/>
            <person name="Silar P."/>
            <person name="Natvig D."/>
            <person name="Lalanne C."/>
            <person name="Gautier V."/>
            <person name="Ament-velasquez S.L."/>
            <person name="Kruys A."/>
            <person name="Hutchinson M.I."/>
            <person name="Powell A.J."/>
            <person name="Barry K."/>
            <person name="Miller A.N."/>
            <person name="Grigoriev I.V."/>
            <person name="Debuchy R."/>
            <person name="Gladieux P."/>
            <person name="Thoren M.H."/>
            <person name="Johannesson H."/>
        </authorList>
    </citation>
    <scope>NUCLEOTIDE SEQUENCE</scope>
    <source>
        <strain evidence="3">SMH3391-2</strain>
    </source>
</reference>
<keyword evidence="4" id="KW-1185">Reference proteome</keyword>
<evidence type="ECO:0000313" key="3">
    <source>
        <dbReference type="EMBL" id="KAK0629428.1"/>
    </source>
</evidence>
<feature type="domain" description="Transcription factor TFIIIC triple barrel" evidence="2">
    <location>
        <begin position="8"/>
        <end position="79"/>
    </location>
</feature>
<dbReference type="Gene3D" id="2.60.40.4370">
    <property type="match status" value="1"/>
</dbReference>
<feature type="region of interest" description="Disordered" evidence="1">
    <location>
        <begin position="137"/>
        <end position="192"/>
    </location>
</feature>
<dbReference type="AlphaFoldDB" id="A0AA39X8S4"/>
<dbReference type="InterPro" id="IPR019481">
    <property type="entry name" value="TFIIIC_triple_barrel"/>
</dbReference>
<comment type="caution">
    <text evidence="3">The sequence shown here is derived from an EMBL/GenBank/DDBJ whole genome shotgun (WGS) entry which is preliminary data.</text>
</comment>
<evidence type="ECO:0000259" key="2">
    <source>
        <dbReference type="Pfam" id="PF10419"/>
    </source>
</evidence>
<dbReference type="Proteomes" id="UP001174934">
    <property type="component" value="Unassembled WGS sequence"/>
</dbReference>
<dbReference type="EMBL" id="JAULSR010000002">
    <property type="protein sequence ID" value="KAK0629428.1"/>
    <property type="molecule type" value="Genomic_DNA"/>
</dbReference>
<evidence type="ECO:0000313" key="4">
    <source>
        <dbReference type="Proteomes" id="UP001174934"/>
    </source>
</evidence>
<organism evidence="3 4">
    <name type="scientific">Bombardia bombarda</name>
    <dbReference type="NCBI Taxonomy" id="252184"/>
    <lineage>
        <taxon>Eukaryota</taxon>
        <taxon>Fungi</taxon>
        <taxon>Dikarya</taxon>
        <taxon>Ascomycota</taxon>
        <taxon>Pezizomycotina</taxon>
        <taxon>Sordariomycetes</taxon>
        <taxon>Sordariomycetidae</taxon>
        <taxon>Sordariales</taxon>
        <taxon>Lasiosphaeriaceae</taxon>
        <taxon>Bombardia</taxon>
    </lineage>
</organism>